<evidence type="ECO:0000313" key="1">
    <source>
        <dbReference type="EnsemblPlants" id="cds.evm.model.10.1410"/>
    </source>
</evidence>
<dbReference type="EnsemblPlants" id="evm.model.10.1410">
    <property type="protein sequence ID" value="cds.evm.model.10.1410"/>
    <property type="gene ID" value="evm.TU.10.1410"/>
</dbReference>
<name>A0A803QJM5_CANSA</name>
<proteinExistence type="predicted"/>
<sequence length="212" mass="23902">MRMHYGDYWGGGHQVDKDLSCNSLFEDCSKLPSFNLSKDEHSSKWTYIPSPSECTTPVGVPIEPSGEYIFVEATVTIARSSDLLPAMAWTKKSTRAKTSSDPREVGVITRRKVFDDHETGSPDEEIMDEIIKIFEKWAKNKVKNNFAKDDTKDPVDTSSPVTLKAKEFALRVIEKAPTQHYLTPQTPFVAPPCSLSDVQFQHLEEMTVNDKD</sequence>
<reference evidence="1" key="1">
    <citation type="submission" date="2021-03" db="UniProtKB">
        <authorList>
            <consortium name="EnsemblPlants"/>
        </authorList>
    </citation>
    <scope>IDENTIFICATION</scope>
</reference>
<accession>A0A803QJM5</accession>
<dbReference type="Proteomes" id="UP000596661">
    <property type="component" value="Unassembled WGS sequence"/>
</dbReference>
<dbReference type="EMBL" id="UZAU01000821">
    <property type="status" value="NOT_ANNOTATED_CDS"/>
    <property type="molecule type" value="Genomic_DNA"/>
</dbReference>
<protein>
    <submittedName>
        <fullName evidence="1">Uncharacterized protein</fullName>
    </submittedName>
</protein>
<dbReference type="AlphaFoldDB" id="A0A803QJM5"/>
<evidence type="ECO:0000313" key="2">
    <source>
        <dbReference type="Proteomes" id="UP000596661"/>
    </source>
</evidence>
<dbReference type="Gramene" id="evm.model.10.1410">
    <property type="protein sequence ID" value="cds.evm.model.10.1410"/>
    <property type="gene ID" value="evm.TU.10.1410"/>
</dbReference>
<keyword evidence="2" id="KW-1185">Reference proteome</keyword>
<organism evidence="1 2">
    <name type="scientific">Cannabis sativa</name>
    <name type="common">Hemp</name>
    <name type="synonym">Marijuana</name>
    <dbReference type="NCBI Taxonomy" id="3483"/>
    <lineage>
        <taxon>Eukaryota</taxon>
        <taxon>Viridiplantae</taxon>
        <taxon>Streptophyta</taxon>
        <taxon>Embryophyta</taxon>
        <taxon>Tracheophyta</taxon>
        <taxon>Spermatophyta</taxon>
        <taxon>Magnoliopsida</taxon>
        <taxon>eudicotyledons</taxon>
        <taxon>Gunneridae</taxon>
        <taxon>Pentapetalae</taxon>
        <taxon>rosids</taxon>
        <taxon>fabids</taxon>
        <taxon>Rosales</taxon>
        <taxon>Cannabaceae</taxon>
        <taxon>Cannabis</taxon>
    </lineage>
</organism>